<keyword evidence="4 6" id="KW-1133">Transmembrane helix</keyword>
<evidence type="ECO:0000256" key="2">
    <source>
        <dbReference type="ARBA" id="ARBA00022475"/>
    </source>
</evidence>
<comment type="subcellular location">
    <subcellularLocation>
        <location evidence="1">Cell membrane</location>
        <topology evidence="1">Multi-pass membrane protein</topology>
    </subcellularLocation>
</comment>
<feature type="transmembrane region" description="Helical" evidence="6">
    <location>
        <begin position="336"/>
        <end position="359"/>
    </location>
</feature>
<dbReference type="STRING" id="112903.SAMN04490178_104184"/>
<evidence type="ECO:0000256" key="1">
    <source>
        <dbReference type="ARBA" id="ARBA00004651"/>
    </source>
</evidence>
<evidence type="ECO:0000256" key="5">
    <source>
        <dbReference type="ARBA" id="ARBA00023136"/>
    </source>
</evidence>
<dbReference type="GO" id="GO:0015920">
    <property type="term" value="P:lipopolysaccharide transport"/>
    <property type="evidence" value="ECO:0007669"/>
    <property type="project" value="TreeGrafter"/>
</dbReference>
<keyword evidence="3 6" id="KW-0812">Transmembrane</keyword>
<dbReference type="EMBL" id="FODY01000004">
    <property type="protein sequence ID" value="SEO73210.1"/>
    <property type="molecule type" value="Genomic_DNA"/>
</dbReference>
<gene>
    <name evidence="7" type="ORF">SAMN04490178_104184</name>
</gene>
<dbReference type="RefSeq" id="WP_091744580.1">
    <property type="nucleotide sequence ID" value="NZ_FODY01000004.1"/>
</dbReference>
<feature type="transmembrane region" description="Helical" evidence="6">
    <location>
        <begin position="307"/>
        <end position="324"/>
    </location>
</feature>
<evidence type="ECO:0000256" key="6">
    <source>
        <dbReference type="SAM" id="Phobius"/>
    </source>
</evidence>
<sequence length="363" mass="40829">MRILDKYIIKELLGPFLFGVASFSSIIIGTSTLFRIAQYVTQYGASLYSVTRLFLYSLPSIVVLTFPMSMLLAALMAFGRLSGSSEITAMRSGGISFYRLSAPVFVVALFVSIFSIAFNELVVPQSTSAYNQIIQNEIMKNTTPKAQEHIIIKDLNKTGSLERLTYARRYDEASQSMQGVVVEEFENERMVRVENADRAEWQNERWVMYNGVINDLSTEGSVERTMRFNQQFMPVSKNPKAISQEQKKPDEMTIRELRENIKALQREFVNTKQYEVELHQRFAVAMASFLFAMIGTPLGLQPNRSSSSIGLGLSIIIIFIYYIIMTTAKALGQGGAIAPMLSAWIPNLVAFVAGLFLIYRASK</sequence>
<feature type="transmembrane region" description="Helical" evidence="6">
    <location>
        <begin position="282"/>
        <end position="300"/>
    </location>
</feature>
<evidence type="ECO:0000256" key="4">
    <source>
        <dbReference type="ARBA" id="ARBA00022989"/>
    </source>
</evidence>
<accession>A0A1H8S3G8</accession>
<dbReference type="OrthoDB" id="9780716at2"/>
<dbReference type="PANTHER" id="PTHR33529:SF6">
    <property type="entry name" value="YJGP_YJGQ FAMILY PERMEASE"/>
    <property type="match status" value="1"/>
</dbReference>
<feature type="transmembrane region" description="Helical" evidence="6">
    <location>
        <begin position="100"/>
        <end position="118"/>
    </location>
</feature>
<proteinExistence type="predicted"/>
<feature type="transmembrane region" description="Helical" evidence="6">
    <location>
        <begin position="12"/>
        <end position="34"/>
    </location>
</feature>
<dbReference type="PANTHER" id="PTHR33529">
    <property type="entry name" value="SLR0882 PROTEIN-RELATED"/>
    <property type="match status" value="1"/>
</dbReference>
<dbReference type="AlphaFoldDB" id="A0A1H8S3G8"/>
<name>A0A1H8S3G8_9FIRM</name>
<keyword evidence="2" id="KW-1003">Cell membrane</keyword>
<feature type="transmembrane region" description="Helical" evidence="6">
    <location>
        <begin position="54"/>
        <end position="79"/>
    </location>
</feature>
<evidence type="ECO:0000256" key="3">
    <source>
        <dbReference type="ARBA" id="ARBA00022692"/>
    </source>
</evidence>
<evidence type="ECO:0000313" key="7">
    <source>
        <dbReference type="EMBL" id="SEO73210.1"/>
    </source>
</evidence>
<dbReference type="GO" id="GO:0043190">
    <property type="term" value="C:ATP-binding cassette (ABC) transporter complex"/>
    <property type="evidence" value="ECO:0007669"/>
    <property type="project" value="TreeGrafter"/>
</dbReference>
<dbReference type="InterPro" id="IPR005495">
    <property type="entry name" value="LptG/LptF_permease"/>
</dbReference>
<protein>
    <submittedName>
        <fullName evidence="7">Lipopolysaccharide export system permease protein</fullName>
    </submittedName>
</protein>
<reference evidence="7 8" key="1">
    <citation type="submission" date="2016-10" db="EMBL/GenBank/DDBJ databases">
        <authorList>
            <person name="de Groot N.N."/>
        </authorList>
    </citation>
    <scope>NUCLEOTIDE SEQUENCE [LARGE SCALE GENOMIC DNA]</scope>
    <source>
        <strain evidence="7 8">DSM 13305</strain>
    </source>
</reference>
<evidence type="ECO:0000313" key="8">
    <source>
        <dbReference type="Proteomes" id="UP000198847"/>
    </source>
</evidence>
<dbReference type="Proteomes" id="UP000198847">
    <property type="component" value="Unassembled WGS sequence"/>
</dbReference>
<dbReference type="Pfam" id="PF03739">
    <property type="entry name" value="LptF_LptG"/>
    <property type="match status" value="1"/>
</dbReference>
<keyword evidence="5 6" id="KW-0472">Membrane</keyword>
<keyword evidence="8" id="KW-1185">Reference proteome</keyword>
<organism evidence="7 8">
    <name type="scientific">Propionispora vibrioides</name>
    <dbReference type="NCBI Taxonomy" id="112903"/>
    <lineage>
        <taxon>Bacteria</taxon>
        <taxon>Bacillati</taxon>
        <taxon>Bacillota</taxon>
        <taxon>Negativicutes</taxon>
        <taxon>Selenomonadales</taxon>
        <taxon>Sporomusaceae</taxon>
        <taxon>Propionispora</taxon>
    </lineage>
</organism>